<dbReference type="EMBL" id="JBHLXJ010000033">
    <property type="protein sequence ID" value="MFC0351829.1"/>
    <property type="molecule type" value="Genomic_DNA"/>
</dbReference>
<name>A0ABV6IJ17_9BURK</name>
<gene>
    <name evidence="2" type="ORF">ACFFJH_18575</name>
</gene>
<accession>A0ABV6IJ17</accession>
<feature type="compositionally biased region" description="Basic and acidic residues" evidence="1">
    <location>
        <begin position="1"/>
        <end position="10"/>
    </location>
</feature>
<keyword evidence="3" id="KW-1185">Reference proteome</keyword>
<evidence type="ECO:0000313" key="2">
    <source>
        <dbReference type="EMBL" id="MFC0351829.1"/>
    </source>
</evidence>
<dbReference type="Proteomes" id="UP001589844">
    <property type="component" value="Unassembled WGS sequence"/>
</dbReference>
<feature type="region of interest" description="Disordered" evidence="1">
    <location>
        <begin position="1"/>
        <end position="24"/>
    </location>
</feature>
<evidence type="ECO:0000256" key="1">
    <source>
        <dbReference type="SAM" id="MobiDB-lite"/>
    </source>
</evidence>
<evidence type="ECO:0000313" key="3">
    <source>
        <dbReference type="Proteomes" id="UP001589844"/>
    </source>
</evidence>
<reference evidence="2 3" key="1">
    <citation type="submission" date="2024-09" db="EMBL/GenBank/DDBJ databases">
        <authorList>
            <person name="Sun Q."/>
            <person name="Mori K."/>
        </authorList>
    </citation>
    <scope>NUCLEOTIDE SEQUENCE [LARGE SCALE GENOMIC DNA]</scope>
    <source>
        <strain evidence="2 3">CCM 8677</strain>
    </source>
</reference>
<dbReference type="RefSeq" id="WP_390214536.1">
    <property type="nucleotide sequence ID" value="NZ_JBHLXJ010000033.1"/>
</dbReference>
<proteinExistence type="predicted"/>
<sequence>MSVTDEKTANRDYPLPHHNNSGVDDVERIREAMRNIDSDVAALGNIKEDKTTVAAMQLELNQKLPISVAEQMQSEISHIRALTYSNL</sequence>
<protein>
    <submittedName>
        <fullName evidence="2">Uncharacterized protein</fullName>
    </submittedName>
</protein>
<comment type="caution">
    <text evidence="2">The sequence shown here is derived from an EMBL/GenBank/DDBJ whole genome shotgun (WGS) entry which is preliminary data.</text>
</comment>
<organism evidence="2 3">
    <name type="scientific">Undibacterium danionis</name>
    <dbReference type="NCBI Taxonomy" id="1812100"/>
    <lineage>
        <taxon>Bacteria</taxon>
        <taxon>Pseudomonadati</taxon>
        <taxon>Pseudomonadota</taxon>
        <taxon>Betaproteobacteria</taxon>
        <taxon>Burkholderiales</taxon>
        <taxon>Oxalobacteraceae</taxon>
        <taxon>Undibacterium</taxon>
    </lineage>
</organism>